<proteinExistence type="predicted"/>
<protein>
    <submittedName>
        <fullName evidence="3">Uncharacterized protein</fullName>
    </submittedName>
</protein>
<evidence type="ECO:0000256" key="1">
    <source>
        <dbReference type="SAM" id="MobiDB-lite"/>
    </source>
</evidence>
<keyword evidence="2" id="KW-0812">Transmembrane</keyword>
<organism evidence="3 4">
    <name type="scientific">Saccharopolyspora rosea</name>
    <dbReference type="NCBI Taxonomy" id="524884"/>
    <lineage>
        <taxon>Bacteria</taxon>
        <taxon>Bacillati</taxon>
        <taxon>Actinomycetota</taxon>
        <taxon>Actinomycetes</taxon>
        <taxon>Pseudonocardiales</taxon>
        <taxon>Pseudonocardiaceae</taxon>
        <taxon>Saccharopolyspora</taxon>
    </lineage>
</organism>
<feature type="transmembrane region" description="Helical" evidence="2">
    <location>
        <begin position="81"/>
        <end position="102"/>
    </location>
</feature>
<keyword evidence="2" id="KW-1133">Transmembrane helix</keyword>
<gene>
    <name evidence="3" type="ORF">ACFQ16_13995</name>
</gene>
<comment type="caution">
    <text evidence="3">The sequence shown here is derived from an EMBL/GenBank/DDBJ whole genome shotgun (WGS) entry which is preliminary data.</text>
</comment>
<dbReference type="EMBL" id="JBHTIW010000009">
    <property type="protein sequence ID" value="MFD0920860.1"/>
    <property type="molecule type" value="Genomic_DNA"/>
</dbReference>
<evidence type="ECO:0000313" key="4">
    <source>
        <dbReference type="Proteomes" id="UP001597018"/>
    </source>
</evidence>
<keyword evidence="2" id="KW-0472">Membrane</keyword>
<keyword evidence="4" id="KW-1185">Reference proteome</keyword>
<name>A0ABW3FRQ5_9PSEU</name>
<dbReference type="RefSeq" id="WP_263250533.1">
    <property type="nucleotide sequence ID" value="NZ_BAABLT010000011.1"/>
</dbReference>
<reference evidence="4" key="1">
    <citation type="journal article" date="2019" name="Int. J. Syst. Evol. Microbiol.">
        <title>The Global Catalogue of Microorganisms (GCM) 10K type strain sequencing project: providing services to taxonomists for standard genome sequencing and annotation.</title>
        <authorList>
            <consortium name="The Broad Institute Genomics Platform"/>
            <consortium name="The Broad Institute Genome Sequencing Center for Infectious Disease"/>
            <person name="Wu L."/>
            <person name="Ma J."/>
        </authorList>
    </citation>
    <scope>NUCLEOTIDE SEQUENCE [LARGE SCALE GENOMIC DNA]</scope>
    <source>
        <strain evidence="4">CCUG 56401</strain>
    </source>
</reference>
<feature type="region of interest" description="Disordered" evidence="1">
    <location>
        <begin position="1"/>
        <end position="78"/>
    </location>
</feature>
<sequence>MQRNPLHGPDGTQPLPPPRAFPDALNPTEPPKVRTVPPRPWKPKHVVEDVHRAVPRRRAGAERPEVSASGPPQQQPTGRAAGCLLALIVLVAVGLAILHRVLEALGLLGR</sequence>
<evidence type="ECO:0000313" key="3">
    <source>
        <dbReference type="EMBL" id="MFD0920860.1"/>
    </source>
</evidence>
<evidence type="ECO:0000256" key="2">
    <source>
        <dbReference type="SAM" id="Phobius"/>
    </source>
</evidence>
<dbReference type="Proteomes" id="UP001597018">
    <property type="component" value="Unassembled WGS sequence"/>
</dbReference>
<accession>A0ABW3FRQ5</accession>